<sequence>MPGECVYTDGGNWHEIKLLILEMKTFSDDKSSGGYHDKVVLCLEAIYETGEGDPPRQYSINPLMRKDKELAIDNDNMLGRIQQPYIFIWVNNSPRRRLLSRGKS</sequence>
<keyword evidence="2" id="KW-1185">Reference proteome</keyword>
<gene>
    <name evidence="1" type="ORF">AFUS01_LOCUS32981</name>
</gene>
<dbReference type="EMBL" id="CAJVCH010527264">
    <property type="protein sequence ID" value="CAG7822725.1"/>
    <property type="molecule type" value="Genomic_DNA"/>
</dbReference>
<name>A0A8J2LIB2_9HEXA</name>
<evidence type="ECO:0000313" key="2">
    <source>
        <dbReference type="Proteomes" id="UP000708208"/>
    </source>
</evidence>
<proteinExistence type="predicted"/>
<dbReference type="AlphaFoldDB" id="A0A8J2LIB2"/>
<organism evidence="1 2">
    <name type="scientific">Allacma fusca</name>
    <dbReference type="NCBI Taxonomy" id="39272"/>
    <lineage>
        <taxon>Eukaryota</taxon>
        <taxon>Metazoa</taxon>
        <taxon>Ecdysozoa</taxon>
        <taxon>Arthropoda</taxon>
        <taxon>Hexapoda</taxon>
        <taxon>Collembola</taxon>
        <taxon>Symphypleona</taxon>
        <taxon>Sminthuridae</taxon>
        <taxon>Allacma</taxon>
    </lineage>
</organism>
<comment type="caution">
    <text evidence="1">The sequence shown here is derived from an EMBL/GenBank/DDBJ whole genome shotgun (WGS) entry which is preliminary data.</text>
</comment>
<accession>A0A8J2LIB2</accession>
<protein>
    <submittedName>
        <fullName evidence="1">Uncharacterized protein</fullName>
    </submittedName>
</protein>
<reference evidence="1" key="1">
    <citation type="submission" date="2021-06" db="EMBL/GenBank/DDBJ databases">
        <authorList>
            <person name="Hodson N. C."/>
            <person name="Mongue J. A."/>
            <person name="Jaron S. K."/>
        </authorList>
    </citation>
    <scope>NUCLEOTIDE SEQUENCE</scope>
</reference>
<dbReference type="Proteomes" id="UP000708208">
    <property type="component" value="Unassembled WGS sequence"/>
</dbReference>
<evidence type="ECO:0000313" key="1">
    <source>
        <dbReference type="EMBL" id="CAG7822725.1"/>
    </source>
</evidence>